<dbReference type="HAMAP" id="MF_01463_B">
    <property type="entry name" value="SecD_B"/>
    <property type="match status" value="1"/>
</dbReference>
<dbReference type="InterPro" id="IPR048631">
    <property type="entry name" value="SecD_1st"/>
</dbReference>
<keyword evidence="4" id="KW-0997">Cell inner membrane</keyword>
<dbReference type="InterPro" id="IPR055344">
    <property type="entry name" value="SecD_SecF_C_bact"/>
</dbReference>
<dbReference type="GO" id="GO:0065002">
    <property type="term" value="P:intracellular protein transmembrane transport"/>
    <property type="evidence" value="ECO:0007669"/>
    <property type="project" value="UniProtKB-UniRule"/>
</dbReference>
<dbReference type="Pfam" id="PF07549">
    <property type="entry name" value="Sec_GG"/>
    <property type="match status" value="1"/>
</dbReference>
<feature type="transmembrane region" description="Helical" evidence="10">
    <location>
        <begin position="469"/>
        <end position="487"/>
    </location>
</feature>
<dbReference type="InterPro" id="IPR054384">
    <property type="entry name" value="SecDF_P1_head"/>
</dbReference>
<evidence type="ECO:0000256" key="9">
    <source>
        <dbReference type="ARBA" id="ARBA00023136"/>
    </source>
</evidence>
<keyword evidence="3 10" id="KW-1003">Cell membrane</keyword>
<proteinExistence type="inferred from homology"/>
<evidence type="ECO:0000256" key="8">
    <source>
        <dbReference type="ARBA" id="ARBA00023010"/>
    </source>
</evidence>
<evidence type="ECO:0000256" key="3">
    <source>
        <dbReference type="ARBA" id="ARBA00022475"/>
    </source>
</evidence>
<dbReference type="Proteomes" id="UP000199214">
    <property type="component" value="Unassembled WGS sequence"/>
</dbReference>
<dbReference type="InterPro" id="IPR005791">
    <property type="entry name" value="SecD"/>
</dbReference>
<dbReference type="STRING" id="1855283.SAMN05216382_1663"/>
<keyword evidence="9 10" id="KW-0472">Membrane</keyword>
<keyword evidence="2 10" id="KW-0813">Transport</keyword>
<comment type="similarity">
    <text evidence="10">Belongs to the SecD/SecF family. SecD subfamily.</text>
</comment>
<dbReference type="InterPro" id="IPR048634">
    <property type="entry name" value="SecD_SecF_C"/>
</dbReference>
<keyword evidence="5 10" id="KW-0812">Transmembrane</keyword>
<dbReference type="GO" id="GO:0005886">
    <property type="term" value="C:plasma membrane"/>
    <property type="evidence" value="ECO:0007669"/>
    <property type="project" value="UniProtKB-SubCell"/>
</dbReference>
<dbReference type="Pfam" id="PF22599">
    <property type="entry name" value="SecDF_P1_head"/>
    <property type="match status" value="1"/>
</dbReference>
<dbReference type="NCBIfam" id="TIGR01129">
    <property type="entry name" value="secD"/>
    <property type="match status" value="1"/>
</dbReference>
<comment type="function">
    <text evidence="10">Part of the Sec protein translocase complex. Interacts with the SecYEG preprotein conducting channel. SecDF uses the proton motive force (PMF) to complete protein translocation after the ATP-dependent function of SecA.</text>
</comment>
<sequence length="531" mass="56730">MLDFPRWKVASIWAFLAVLVALAIPSLPGVSERLPFKAPTINLGLDLAGGSYLLLEADTNDVAATRVEAMREQVQTEMRRQDPRIEIGDISSRGGQLSFLLRDPSQVDAARERLLAITGGGAGMTGQREWDIQVVDTSRFVLTPTQAGLSQAVDRAMQDATEVVRRRIDELGTREPTIIRQGSNRIVVQVPGLGNPQALKDLLGKTAKLEFKLVDQNADPAQLAKGQAPAGSQVLPYPNSPSGIPFIAVKRSAIITGDMLSDARQEFDPQTNAPQVSITFDSQGGRRFARVTQENVNKPFAIILDNSVISAPNINEPILGGRAAINGGFTTESANALAIALRSGKLPVALKVVEESTVGPDLGKDSIRAGILASAVAVALVVAFMLVTYGRFGAYANLAVVINVFVILGVLALIKGTLTLPGIAGFVLTIGTAVDANVLINERIREEFHRGRSVVQSIELGYKEASRTIFEANVTHAISGIIMFLLGSGPVKGFAVVLLIGIATSVFTAVTFTRMLVAGWVRRTKPKTINI</sequence>
<evidence type="ECO:0000313" key="14">
    <source>
        <dbReference type="EMBL" id="SEL26067.1"/>
    </source>
</evidence>
<keyword evidence="15" id="KW-1185">Reference proteome</keyword>
<dbReference type="AlphaFoldDB" id="A0A1H7NSY2"/>
<protein>
    <recommendedName>
        <fullName evidence="10">Protein translocase subunit SecD</fullName>
    </recommendedName>
</protein>
<dbReference type="GO" id="GO:0006605">
    <property type="term" value="P:protein targeting"/>
    <property type="evidence" value="ECO:0007669"/>
    <property type="project" value="UniProtKB-UniRule"/>
</dbReference>
<keyword evidence="7 10" id="KW-1133">Transmembrane helix</keyword>
<feature type="domain" description="Protein export membrane protein SecD/SecF C-terminal" evidence="11">
    <location>
        <begin position="350"/>
        <end position="519"/>
    </location>
</feature>
<evidence type="ECO:0000256" key="2">
    <source>
        <dbReference type="ARBA" id="ARBA00022448"/>
    </source>
</evidence>
<evidence type="ECO:0000259" key="11">
    <source>
        <dbReference type="Pfam" id="PF02355"/>
    </source>
</evidence>
<evidence type="ECO:0000256" key="5">
    <source>
        <dbReference type="ARBA" id="ARBA00022692"/>
    </source>
</evidence>
<dbReference type="InterPro" id="IPR022646">
    <property type="entry name" value="SecD/SecF_CS"/>
</dbReference>
<comment type="caution">
    <text evidence="10">Lacks conserved residue(s) required for the propagation of feature annotation.</text>
</comment>
<dbReference type="Gene3D" id="1.20.1640.10">
    <property type="entry name" value="Multidrug efflux transporter AcrB transmembrane domain"/>
    <property type="match status" value="1"/>
</dbReference>
<feature type="domain" description="Protein translocase subunit SecDF P1" evidence="12">
    <location>
        <begin position="157"/>
        <end position="216"/>
    </location>
</feature>
<reference evidence="15" key="1">
    <citation type="submission" date="2016-10" db="EMBL/GenBank/DDBJ databases">
        <authorList>
            <person name="Varghese N."/>
            <person name="Submissions S."/>
        </authorList>
    </citation>
    <scope>NUCLEOTIDE SEQUENCE [LARGE SCALE GENOMIC DNA]</scope>
    <source>
        <strain evidence="15">JS21-1</strain>
    </source>
</reference>
<dbReference type="Gene3D" id="3.30.1360.200">
    <property type="match status" value="1"/>
</dbReference>
<dbReference type="InterPro" id="IPR022813">
    <property type="entry name" value="SecD/SecF_arch_bac"/>
</dbReference>
<feature type="transmembrane region" description="Helical" evidence="10">
    <location>
        <begin position="367"/>
        <end position="387"/>
    </location>
</feature>
<feature type="transmembrane region" description="Helical" evidence="10">
    <location>
        <begin position="493"/>
        <end position="517"/>
    </location>
</feature>
<feature type="domain" description="SecDF P1 head subdomain" evidence="13">
    <location>
        <begin position="242"/>
        <end position="348"/>
    </location>
</feature>
<evidence type="ECO:0000259" key="12">
    <source>
        <dbReference type="Pfam" id="PF21760"/>
    </source>
</evidence>
<feature type="transmembrane region" description="Helical" evidence="10">
    <location>
        <begin position="394"/>
        <end position="414"/>
    </location>
</feature>
<dbReference type="Pfam" id="PF21760">
    <property type="entry name" value="SecD_1st"/>
    <property type="match status" value="1"/>
</dbReference>
<evidence type="ECO:0000313" key="15">
    <source>
        <dbReference type="Proteomes" id="UP000199214"/>
    </source>
</evidence>
<dbReference type="Pfam" id="PF02355">
    <property type="entry name" value="SecD_SecF_C"/>
    <property type="match status" value="1"/>
</dbReference>
<keyword evidence="6 10" id="KW-0653">Protein transport</keyword>
<dbReference type="GO" id="GO:0015450">
    <property type="term" value="F:protein-transporting ATPase activity"/>
    <property type="evidence" value="ECO:0007669"/>
    <property type="project" value="InterPro"/>
</dbReference>
<dbReference type="OrthoDB" id="9805019at2"/>
<dbReference type="PANTHER" id="PTHR30081">
    <property type="entry name" value="PROTEIN-EXPORT MEMBRANE PROTEIN SEC"/>
    <property type="match status" value="1"/>
</dbReference>
<evidence type="ECO:0000256" key="1">
    <source>
        <dbReference type="ARBA" id="ARBA00004651"/>
    </source>
</evidence>
<evidence type="ECO:0000256" key="7">
    <source>
        <dbReference type="ARBA" id="ARBA00022989"/>
    </source>
</evidence>
<accession>A0A1H7NSY2</accession>
<evidence type="ECO:0000256" key="4">
    <source>
        <dbReference type="ARBA" id="ARBA00022519"/>
    </source>
</evidence>
<dbReference type="FunFam" id="1.20.1640.10:FF:000004">
    <property type="entry name" value="Protein translocase subunit SecD"/>
    <property type="match status" value="1"/>
</dbReference>
<dbReference type="EMBL" id="FNZZ01000003">
    <property type="protein sequence ID" value="SEL26067.1"/>
    <property type="molecule type" value="Genomic_DNA"/>
</dbReference>
<evidence type="ECO:0000256" key="10">
    <source>
        <dbReference type="HAMAP-Rule" id="MF_01463"/>
    </source>
</evidence>
<keyword evidence="8 10" id="KW-0811">Translocation</keyword>
<dbReference type="SUPFAM" id="SSF82866">
    <property type="entry name" value="Multidrug efflux transporter AcrB transmembrane domain"/>
    <property type="match status" value="1"/>
</dbReference>
<feature type="transmembrane region" description="Helical" evidence="10">
    <location>
        <begin position="420"/>
        <end position="440"/>
    </location>
</feature>
<organism evidence="14 15">
    <name type="scientific">Sphingomonas palmae</name>
    <dbReference type="NCBI Taxonomy" id="1855283"/>
    <lineage>
        <taxon>Bacteria</taxon>
        <taxon>Pseudomonadati</taxon>
        <taxon>Pseudomonadota</taxon>
        <taxon>Alphaproteobacteria</taxon>
        <taxon>Sphingomonadales</taxon>
        <taxon>Sphingomonadaceae</taxon>
        <taxon>Sphingomonas</taxon>
    </lineage>
</organism>
<dbReference type="PANTHER" id="PTHR30081:SF1">
    <property type="entry name" value="PROTEIN TRANSLOCASE SUBUNIT SECD"/>
    <property type="match status" value="1"/>
</dbReference>
<dbReference type="FunFam" id="3.30.1360.200:FF:000002">
    <property type="entry name" value="Preprotein translocase subunit SecD"/>
    <property type="match status" value="1"/>
</dbReference>
<evidence type="ECO:0000256" key="6">
    <source>
        <dbReference type="ARBA" id="ARBA00022927"/>
    </source>
</evidence>
<dbReference type="NCBIfam" id="TIGR00916">
    <property type="entry name" value="2A0604s01"/>
    <property type="match status" value="1"/>
</dbReference>
<evidence type="ECO:0000259" key="13">
    <source>
        <dbReference type="Pfam" id="PF22599"/>
    </source>
</evidence>
<dbReference type="Gene3D" id="3.30.70.3400">
    <property type="match status" value="1"/>
</dbReference>
<comment type="subunit">
    <text evidence="10">Forms a complex with SecF. Part of the essential Sec protein translocation apparatus which comprises SecA, SecYEG and auxiliary proteins SecDF-YajC and YidC.</text>
</comment>
<comment type="subcellular location">
    <subcellularLocation>
        <location evidence="1 10">Cell membrane</location>
        <topology evidence="1 10">Multi-pass membrane protein</topology>
    </subcellularLocation>
</comment>
<gene>
    <name evidence="10" type="primary">secD</name>
    <name evidence="14" type="ORF">SAMN05216382_1663</name>
</gene>
<dbReference type="GO" id="GO:0043952">
    <property type="term" value="P:protein transport by the Sec complex"/>
    <property type="evidence" value="ECO:0007669"/>
    <property type="project" value="UniProtKB-UniRule"/>
</dbReference>
<name>A0A1H7NSY2_9SPHN</name>
<dbReference type="RefSeq" id="WP_093005287.1">
    <property type="nucleotide sequence ID" value="NZ_FNZZ01000003.1"/>
</dbReference>